<dbReference type="AlphaFoldDB" id="A0A831RRQ7"/>
<dbReference type="Proteomes" id="UP000886251">
    <property type="component" value="Unassembled WGS sequence"/>
</dbReference>
<name>A0A831RRQ7_9GAMM</name>
<evidence type="ECO:0000313" key="2">
    <source>
        <dbReference type="EMBL" id="HEB97814.1"/>
    </source>
</evidence>
<dbReference type="InterPro" id="IPR010352">
    <property type="entry name" value="DUF945"/>
</dbReference>
<organism evidence="2">
    <name type="scientific">Sedimenticola thiotaurini</name>
    <dbReference type="NCBI Taxonomy" id="1543721"/>
    <lineage>
        <taxon>Bacteria</taxon>
        <taxon>Pseudomonadati</taxon>
        <taxon>Pseudomonadota</taxon>
        <taxon>Gammaproteobacteria</taxon>
        <taxon>Chromatiales</taxon>
        <taxon>Sedimenticolaceae</taxon>
        <taxon>Sedimenticola</taxon>
    </lineage>
</organism>
<accession>A0A831RRQ7</accession>
<sequence length="461" mass="50178">MKKILVIALLLIAAVLVVPGVVGYQAEQRYRALVGQIDASGLEVVEDDYRRGWFGADAVTRIRLPLSAGGATDTETRQELVLRSRISHGPLTAQGVALAEIDTDLESGGTSLSARSGSTIRTMIAIDGTGHTRIRVPEQEIEQGAGDPTLRFLGLEGEIDFDLDREKGDFRFRSPGILVQQEGRTLVQLDRLELDSRTWRGVSGLMLGAGRLTIDRIGMDAPDLPGRVELRGLSVTGESGEQGGAGELVSVALEYRLAGLDYGKRHYSDGVLRMAASRLYAPVLLRIQQTTEQMQQRRMSEAEVGMAMMGLLTGQLPDLLRQDPKLVLEPIGLTTPEGVVKAGLSLQSVGLRVADLQDQARLLARLEGRASLRLPETLFREMLQQQNLLALQEQQAATGAESAETDREGLQGQARQMAQQQLQQWLDQGLLQRDGDALQSRVVLSGGRLQINGRTVPLPQS</sequence>
<gene>
    <name evidence="2" type="ORF">ENI96_15455</name>
</gene>
<proteinExistence type="predicted"/>
<feature type="region of interest" description="Disordered" evidence="1">
    <location>
        <begin position="394"/>
        <end position="414"/>
    </location>
</feature>
<dbReference type="Pfam" id="PF06097">
    <property type="entry name" value="DUF945"/>
    <property type="match status" value="1"/>
</dbReference>
<comment type="caution">
    <text evidence="2">The sequence shown here is derived from an EMBL/GenBank/DDBJ whole genome shotgun (WGS) entry which is preliminary data.</text>
</comment>
<dbReference type="EMBL" id="DRKP01000191">
    <property type="protein sequence ID" value="HEB97814.1"/>
    <property type="molecule type" value="Genomic_DNA"/>
</dbReference>
<protein>
    <submittedName>
        <fullName evidence="2">DUF945 domain-containing protein</fullName>
    </submittedName>
</protein>
<reference evidence="2" key="1">
    <citation type="journal article" date="2020" name="mSystems">
        <title>Genome- and Community-Level Interaction Insights into Carbon Utilization and Element Cycling Functions of Hydrothermarchaeota in Hydrothermal Sediment.</title>
        <authorList>
            <person name="Zhou Z."/>
            <person name="Liu Y."/>
            <person name="Xu W."/>
            <person name="Pan J."/>
            <person name="Luo Z.H."/>
            <person name="Li M."/>
        </authorList>
    </citation>
    <scope>NUCLEOTIDE SEQUENCE [LARGE SCALE GENOMIC DNA]</scope>
    <source>
        <strain evidence="2">HyVt-443</strain>
    </source>
</reference>
<evidence type="ECO:0000256" key="1">
    <source>
        <dbReference type="SAM" id="MobiDB-lite"/>
    </source>
</evidence>